<dbReference type="EMBL" id="SBHS01000002">
    <property type="protein sequence ID" value="TWU78296.1"/>
    <property type="molecule type" value="Genomic_DNA"/>
</dbReference>
<dbReference type="AlphaFoldDB" id="A0A5C6GNH7"/>
<comment type="caution">
    <text evidence="3">The sequence shown here is derived from an EMBL/GenBank/DDBJ whole genome shotgun (WGS) entry which is preliminary data.</text>
</comment>
<feature type="region of interest" description="Disordered" evidence="1">
    <location>
        <begin position="125"/>
        <end position="155"/>
    </location>
</feature>
<evidence type="ECO:0000313" key="4">
    <source>
        <dbReference type="Proteomes" id="UP000317257"/>
    </source>
</evidence>
<name>A0A5C6GNH7_METRR</name>
<protein>
    <recommendedName>
        <fullName evidence="5">Fucose-specific lectin</fullName>
    </recommendedName>
</protein>
<feature type="compositionally biased region" description="Low complexity" evidence="1">
    <location>
        <begin position="138"/>
        <end position="155"/>
    </location>
</feature>
<gene>
    <name evidence="3" type="ORF">ED733_008378</name>
</gene>
<organism evidence="3 4">
    <name type="scientific">Metarhizium rileyi (strain RCEF 4871)</name>
    <name type="common">Nomuraea rileyi</name>
    <dbReference type="NCBI Taxonomy" id="1649241"/>
    <lineage>
        <taxon>Eukaryota</taxon>
        <taxon>Fungi</taxon>
        <taxon>Dikarya</taxon>
        <taxon>Ascomycota</taxon>
        <taxon>Pezizomycotina</taxon>
        <taxon>Sordariomycetes</taxon>
        <taxon>Hypocreomycetidae</taxon>
        <taxon>Hypocreales</taxon>
        <taxon>Clavicipitaceae</taxon>
        <taxon>Metarhizium</taxon>
    </lineage>
</organism>
<evidence type="ECO:0000256" key="1">
    <source>
        <dbReference type="SAM" id="MobiDB-lite"/>
    </source>
</evidence>
<feature type="region of interest" description="Disordered" evidence="1">
    <location>
        <begin position="14"/>
        <end position="39"/>
    </location>
</feature>
<feature type="region of interest" description="Disordered" evidence="1">
    <location>
        <begin position="447"/>
        <end position="469"/>
    </location>
</feature>
<keyword evidence="2" id="KW-1133">Transmembrane helix</keyword>
<proteinExistence type="predicted"/>
<dbReference type="Gene3D" id="2.120.10.70">
    <property type="entry name" value="Fucose-specific lectin"/>
    <property type="match status" value="1"/>
</dbReference>
<reference evidence="4" key="1">
    <citation type="submission" date="2018-12" db="EMBL/GenBank/DDBJ databases">
        <title>The complete genome of Metarhizium rileyi, a key fungal pathogen of Lepidoptera.</title>
        <authorList>
            <person name="Binneck E."/>
            <person name="Lastra C.C.L."/>
            <person name="Sosa-Gomez D.R."/>
        </authorList>
    </citation>
    <scope>NUCLEOTIDE SEQUENCE [LARGE SCALE GENOMIC DNA]</scope>
    <source>
        <strain evidence="4">Cep018-CH2</strain>
    </source>
</reference>
<evidence type="ECO:0000256" key="2">
    <source>
        <dbReference type="SAM" id="Phobius"/>
    </source>
</evidence>
<sequence length="513" mass="56551">MSPVDIPWLASNENHNRESSSIPLETFGPPPDYEQRRKRGTAASIHNHYYTQAQTRPWYRRKRFFYPAVGLLAFIAITCAVVLGVVLKLESIKKSNRGEIDNASSTTMLQNPTESTIFAVLSTERPSPTKNTIPTVSPTPSTKHTRTSTTTEVKETATPFAMSDKSQLASLLVKKGDSGQERRLLVLQEDNDDLFVTEWANSTVNHVRVKETLGSSASQPKSGTPLAMEADPSGSIHLFYLSQTNLISHVYETEGGRWKAGDVTDERGSIRTSSSSSLSAAWHKGRRTPELLILAYDNPSQKLQLAVTDSPVDRNAWYIADVTSVAVDSVPGQSNVPCYSLAGDWYSRGLRTDDGELQRLLIGVVEHEQVVPWECTVDFWPPPDIQVQCSKAEKAFIDAKGDGLGLNPIPKQLLWLRNPRQPRGQDEDGSTGEYDFTLLSIDGSDRVRENSVGPGKARDTGPGFRTKSPITAMSATSEELVFISLGKDVQLYKKSGRKWESSELIGLPDGLQT</sequence>
<feature type="transmembrane region" description="Helical" evidence="2">
    <location>
        <begin position="64"/>
        <end position="87"/>
    </location>
</feature>
<evidence type="ECO:0000313" key="3">
    <source>
        <dbReference type="EMBL" id="TWU78296.1"/>
    </source>
</evidence>
<feature type="compositionally biased region" description="Polar residues" evidence="1">
    <location>
        <begin position="125"/>
        <end position="136"/>
    </location>
</feature>
<keyword evidence="2" id="KW-0812">Transmembrane</keyword>
<evidence type="ECO:0008006" key="5">
    <source>
        <dbReference type="Google" id="ProtNLM"/>
    </source>
</evidence>
<dbReference type="SUPFAM" id="SSF89372">
    <property type="entry name" value="Fucose-specific lectin"/>
    <property type="match status" value="1"/>
</dbReference>
<keyword evidence="2" id="KW-0472">Membrane</keyword>
<accession>A0A5C6GNH7</accession>
<dbReference type="Proteomes" id="UP000317257">
    <property type="component" value="Unassembled WGS sequence"/>
</dbReference>